<keyword evidence="2" id="KW-1185">Reference proteome</keyword>
<sequence>MAPGALPASAYDHSTLPDNLRRAGVYSHEWKDVTDRRDPSGYPPPWVRNMARAHELLDDQQVRSATSAQPHGFVSLLGHSDTPPPPAPEPTRYEVVHSDLMPTSTSFEFVRRGQRCGDVGWGCFQADPKNTQPNGRMDGHALVSTDLNKKHQFMHLSGDPGFDKRAGKLFPATFNSLRKPETMEGSGRKTRNTRF</sequence>
<evidence type="ECO:0000313" key="2">
    <source>
        <dbReference type="Proteomes" id="UP001515480"/>
    </source>
</evidence>
<name>A0AB34K096_PRYPA</name>
<dbReference type="AlphaFoldDB" id="A0AB34K096"/>
<reference evidence="1 2" key="1">
    <citation type="journal article" date="2024" name="Science">
        <title>Giant polyketide synthase enzymes in the biosynthesis of giant marine polyether toxins.</title>
        <authorList>
            <person name="Fallon T.R."/>
            <person name="Shende V.V."/>
            <person name="Wierzbicki I.H."/>
            <person name="Pendleton A.L."/>
            <person name="Watervoot N.F."/>
            <person name="Auber R.P."/>
            <person name="Gonzalez D.J."/>
            <person name="Wisecaver J.H."/>
            <person name="Moore B.S."/>
        </authorList>
    </citation>
    <scope>NUCLEOTIDE SEQUENCE [LARGE SCALE GENOMIC DNA]</scope>
    <source>
        <strain evidence="1 2">12B1</strain>
    </source>
</reference>
<dbReference type="EMBL" id="JBGBPQ010000003">
    <property type="protein sequence ID" value="KAL1526583.1"/>
    <property type="molecule type" value="Genomic_DNA"/>
</dbReference>
<protein>
    <submittedName>
        <fullName evidence="1">Uncharacterized protein</fullName>
    </submittedName>
</protein>
<accession>A0AB34K096</accession>
<gene>
    <name evidence="1" type="ORF">AB1Y20_015290</name>
</gene>
<dbReference type="Proteomes" id="UP001515480">
    <property type="component" value="Unassembled WGS sequence"/>
</dbReference>
<comment type="caution">
    <text evidence="1">The sequence shown here is derived from an EMBL/GenBank/DDBJ whole genome shotgun (WGS) entry which is preliminary data.</text>
</comment>
<proteinExistence type="predicted"/>
<evidence type="ECO:0000313" key="1">
    <source>
        <dbReference type="EMBL" id="KAL1526583.1"/>
    </source>
</evidence>
<organism evidence="1 2">
    <name type="scientific">Prymnesium parvum</name>
    <name type="common">Toxic golden alga</name>
    <dbReference type="NCBI Taxonomy" id="97485"/>
    <lineage>
        <taxon>Eukaryota</taxon>
        <taxon>Haptista</taxon>
        <taxon>Haptophyta</taxon>
        <taxon>Prymnesiophyceae</taxon>
        <taxon>Prymnesiales</taxon>
        <taxon>Prymnesiaceae</taxon>
        <taxon>Prymnesium</taxon>
    </lineage>
</organism>